<proteinExistence type="inferred from homology"/>
<dbReference type="InterPro" id="IPR000286">
    <property type="entry name" value="HDACs"/>
</dbReference>
<dbReference type="PANTHER" id="PTHR10625:SF31">
    <property type="entry name" value="HISTONE DEACETYLASE DOMAIN-CONTAINING PROTEIN"/>
    <property type="match status" value="1"/>
</dbReference>
<dbReference type="RefSeq" id="WP_123224953.1">
    <property type="nucleotide sequence ID" value="NZ_RJSF01000047.1"/>
</dbReference>
<dbReference type="PANTHER" id="PTHR10625">
    <property type="entry name" value="HISTONE DEACETYLASE HDAC1-RELATED"/>
    <property type="match status" value="1"/>
</dbReference>
<evidence type="ECO:0000313" key="3">
    <source>
        <dbReference type="EMBL" id="RNM11722.1"/>
    </source>
</evidence>
<dbReference type="GO" id="GO:0005737">
    <property type="term" value="C:cytoplasm"/>
    <property type="evidence" value="ECO:0007669"/>
    <property type="project" value="TreeGrafter"/>
</dbReference>
<organism evidence="3 4">
    <name type="scientific">Nocardioides pocheonensis</name>
    <dbReference type="NCBI Taxonomy" id="661485"/>
    <lineage>
        <taxon>Bacteria</taxon>
        <taxon>Bacillati</taxon>
        <taxon>Actinomycetota</taxon>
        <taxon>Actinomycetes</taxon>
        <taxon>Propionibacteriales</taxon>
        <taxon>Nocardioidaceae</taxon>
        <taxon>Nocardioides</taxon>
    </lineage>
</organism>
<protein>
    <submittedName>
        <fullName evidence="3">Class II histone deacetylase</fullName>
    </submittedName>
</protein>
<reference evidence="3 4" key="1">
    <citation type="submission" date="2018-11" db="EMBL/GenBank/DDBJ databases">
        <authorList>
            <person name="Li F."/>
        </authorList>
    </citation>
    <scope>NUCLEOTIDE SEQUENCE [LARGE SCALE GENOMIC DNA]</scope>
    <source>
        <strain evidence="3 4">Gsoil 818</strain>
    </source>
</reference>
<evidence type="ECO:0000259" key="2">
    <source>
        <dbReference type="Pfam" id="PF00850"/>
    </source>
</evidence>
<comment type="caution">
    <text evidence="3">The sequence shown here is derived from an EMBL/GenBank/DDBJ whole genome shotgun (WGS) entry which is preliminary data.</text>
</comment>
<dbReference type="Gene3D" id="3.40.800.20">
    <property type="entry name" value="Histone deacetylase domain"/>
    <property type="match status" value="1"/>
</dbReference>
<dbReference type="PRINTS" id="PR01270">
    <property type="entry name" value="HDASUPER"/>
</dbReference>
<dbReference type="Proteomes" id="UP000279994">
    <property type="component" value="Unassembled WGS sequence"/>
</dbReference>
<dbReference type="SUPFAM" id="SSF52768">
    <property type="entry name" value="Arginase/deacetylase"/>
    <property type="match status" value="1"/>
</dbReference>
<dbReference type="AlphaFoldDB" id="A0A3N0GHV4"/>
<dbReference type="GO" id="GO:0040029">
    <property type="term" value="P:epigenetic regulation of gene expression"/>
    <property type="evidence" value="ECO:0007669"/>
    <property type="project" value="TreeGrafter"/>
</dbReference>
<gene>
    <name evidence="3" type="ORF">EFL26_21435</name>
</gene>
<dbReference type="InterPro" id="IPR037138">
    <property type="entry name" value="His_deacetylse_dom_sf"/>
</dbReference>
<dbReference type="GO" id="GO:0004407">
    <property type="term" value="F:histone deacetylase activity"/>
    <property type="evidence" value="ECO:0007669"/>
    <property type="project" value="TreeGrafter"/>
</dbReference>
<dbReference type="CDD" id="cd09996">
    <property type="entry name" value="HDAC_classII_1"/>
    <property type="match status" value="1"/>
</dbReference>
<dbReference type="OrthoDB" id="9808367at2"/>
<dbReference type="EMBL" id="RJSF01000047">
    <property type="protein sequence ID" value="RNM11722.1"/>
    <property type="molecule type" value="Genomic_DNA"/>
</dbReference>
<dbReference type="Pfam" id="PF00850">
    <property type="entry name" value="Hist_deacetyl"/>
    <property type="match status" value="1"/>
</dbReference>
<accession>A0A3N0GHV4</accession>
<comment type="similarity">
    <text evidence="1">Belongs to the histone deacetylase family.</text>
</comment>
<dbReference type="InterPro" id="IPR023696">
    <property type="entry name" value="Ureohydrolase_dom_sf"/>
</dbReference>
<sequence length="379" mass="41397">MARRTGFVWHEKYAWFNLGQDAGFVHPDGMTIQPDTHVYDLEVVRRFRNLLDVSGLLDQLTRVVPRHASDKELGRVHTQEMIDATRELSDLPMGGEVGLFAPIPRGTFEIASLAAGGAIAAVEAVMNGDVDNAYALLRPAGHHSEPEQSVGFCVFSNAAIATRHLLEELGVERVALVDWDVHHGNGTQAALYDEPRALTISIHQDRLFPPDNGFVEQIGAGDAVGTNLNIPLPAGCSAAAYHEVYDRIVIPALRRFRPDIIIIPSGFDAGHMDPMGRMQMHSEGYRELTRKLMAVADELCGGRLVFLHEGGYSRWTVPFYGLAVMEELSGIDTGVVDPYQGWASTEHLGLIAHQSAAIDAAAVNLERVPEHGRPVHAPA</sequence>
<dbReference type="InterPro" id="IPR023801">
    <property type="entry name" value="His_deacetylse_dom"/>
</dbReference>
<keyword evidence="4" id="KW-1185">Reference proteome</keyword>
<evidence type="ECO:0000256" key="1">
    <source>
        <dbReference type="ARBA" id="ARBA00005947"/>
    </source>
</evidence>
<feature type="domain" description="Histone deacetylase" evidence="2">
    <location>
        <begin position="44"/>
        <end position="317"/>
    </location>
</feature>
<evidence type="ECO:0000313" key="4">
    <source>
        <dbReference type="Proteomes" id="UP000279994"/>
    </source>
</evidence>
<name>A0A3N0GHV4_9ACTN</name>